<keyword evidence="4" id="KW-1185">Reference proteome</keyword>
<dbReference type="Pfam" id="PF25318">
    <property type="entry name" value="WHD_GDS1"/>
    <property type="match status" value="1"/>
</dbReference>
<evidence type="ECO:0000256" key="1">
    <source>
        <dbReference type="SAM" id="MobiDB-lite"/>
    </source>
</evidence>
<feature type="compositionally biased region" description="Polar residues" evidence="1">
    <location>
        <begin position="94"/>
        <end position="106"/>
    </location>
</feature>
<evidence type="ECO:0000313" key="3">
    <source>
        <dbReference type="EMBL" id="CDK26856.1"/>
    </source>
</evidence>
<organism evidence="3 4">
    <name type="scientific">Kuraishia capsulata CBS 1993</name>
    <dbReference type="NCBI Taxonomy" id="1382522"/>
    <lineage>
        <taxon>Eukaryota</taxon>
        <taxon>Fungi</taxon>
        <taxon>Dikarya</taxon>
        <taxon>Ascomycota</taxon>
        <taxon>Saccharomycotina</taxon>
        <taxon>Pichiomycetes</taxon>
        <taxon>Pichiales</taxon>
        <taxon>Pichiaceae</taxon>
        <taxon>Kuraishia</taxon>
    </lineage>
</organism>
<proteinExistence type="predicted"/>
<accession>W6MKG4</accession>
<dbReference type="RefSeq" id="XP_022458853.1">
    <property type="nucleotide sequence ID" value="XM_022603115.1"/>
</dbReference>
<reference evidence="3" key="1">
    <citation type="submission" date="2013-12" db="EMBL/GenBank/DDBJ databases">
        <authorList>
            <person name="Genoscope - CEA"/>
        </authorList>
    </citation>
    <scope>NUCLEOTIDE SEQUENCE</scope>
    <source>
        <strain evidence="3">CBS 1993</strain>
    </source>
</reference>
<dbReference type="HOGENOM" id="CLU_028816_1_0_1"/>
<reference evidence="3" key="2">
    <citation type="submission" date="2014-02" db="EMBL/GenBank/DDBJ databases">
        <title>Complete DNA sequence of /Kuraishia capsulata/ illustrates novel genomic features among budding yeasts (/Saccharomycotina/).</title>
        <authorList>
            <person name="Morales L."/>
            <person name="Noel B."/>
            <person name="Porcel B."/>
            <person name="Marcet-Houben M."/>
            <person name="Hullo M-F."/>
            <person name="Sacerdot C."/>
            <person name="Tekaia F."/>
            <person name="Leh-Louis V."/>
            <person name="Despons L."/>
            <person name="Khanna V."/>
            <person name="Aury J-M."/>
            <person name="Barbe V."/>
            <person name="Couloux A."/>
            <person name="Labadie K."/>
            <person name="Pelletier E."/>
            <person name="Souciet J-L."/>
            <person name="Boekhout T."/>
            <person name="Gabaldon T."/>
            <person name="Wincker P."/>
            <person name="Dujon B."/>
        </authorList>
    </citation>
    <scope>NUCLEOTIDE SEQUENCE</scope>
    <source>
        <strain evidence="3">CBS 1993</strain>
    </source>
</reference>
<feature type="region of interest" description="Disordered" evidence="1">
    <location>
        <begin position="1"/>
        <end position="117"/>
    </location>
</feature>
<dbReference type="EMBL" id="HG793127">
    <property type="protein sequence ID" value="CDK26856.1"/>
    <property type="molecule type" value="Genomic_DNA"/>
</dbReference>
<protein>
    <recommendedName>
        <fullName evidence="2">GDS1 winged helix domain-containing protein</fullName>
    </recommendedName>
</protein>
<dbReference type="Proteomes" id="UP000019384">
    <property type="component" value="Unassembled WGS sequence"/>
</dbReference>
<dbReference type="GeneID" id="34520241"/>
<dbReference type="AlphaFoldDB" id="W6MKG4"/>
<sequence length="467" mass="50338">MASTSASSVRLDIMSDAGNDHVPSTPAPESPVESSSHSSPSETSERSVTPSSSLTSVSDTDSVNNLEKPSLSIAHDAMSKGPNSILKKVKPAPRTSSATGISTTVPVTGERPKPGAHPTLDDDVLFAIFMILYSHDPKAKGMTVKQICDILIEKHPKMATLSSKTSNLVSAKLNAYVKRVEKGERSIIYALSRDWADASPKRMVYVYRGLLTDDYYLHVKSMLESQKAMEASNGPLSGNSSMMDDDSVSADAQGKYKKKNGIPTFDMGSRSPFLESPLDLRLPQLSIPYSVAPVTASLNDENRSPFKPGRKGDSNASDYEYDEFDTFRDDDDDEDDELETEIMYRRSSLVQRGGAIPPTTLSTKRSKSLSSLSKRPRHITAAAAAPRIPRVSVSTPGAAAAVAALRAATLQAMSPSESFGESTFLTDPSVEPSASVKWLETLRSGFLTQEFTAPEDLSLAELDALFA</sequence>
<name>W6MKG4_9ASCO</name>
<feature type="region of interest" description="Disordered" evidence="1">
    <location>
        <begin position="298"/>
        <end position="320"/>
    </location>
</feature>
<feature type="compositionally biased region" description="Low complexity" evidence="1">
    <location>
        <begin position="30"/>
        <end position="58"/>
    </location>
</feature>
<feature type="region of interest" description="Disordered" evidence="1">
    <location>
        <begin position="231"/>
        <end position="254"/>
    </location>
</feature>
<feature type="compositionally biased region" description="Low complexity" evidence="1">
    <location>
        <begin position="357"/>
        <end position="373"/>
    </location>
</feature>
<evidence type="ECO:0000259" key="2">
    <source>
        <dbReference type="Pfam" id="PF25318"/>
    </source>
</evidence>
<evidence type="ECO:0000313" key="4">
    <source>
        <dbReference type="Proteomes" id="UP000019384"/>
    </source>
</evidence>
<dbReference type="OrthoDB" id="4090479at2759"/>
<feature type="region of interest" description="Disordered" evidence="1">
    <location>
        <begin position="353"/>
        <end position="376"/>
    </location>
</feature>
<feature type="domain" description="GDS1 winged helix" evidence="2">
    <location>
        <begin position="118"/>
        <end position="211"/>
    </location>
</feature>
<dbReference type="InterPro" id="IPR057511">
    <property type="entry name" value="WH_GDS1"/>
</dbReference>
<gene>
    <name evidence="3" type="ORF">KUCA_T00002830001</name>
</gene>